<dbReference type="PANTHER" id="PTHR37467:SF1">
    <property type="entry name" value="EXPORTED CALCIUM-BINDING GLYCOPROTEIN"/>
    <property type="match status" value="1"/>
</dbReference>
<dbReference type="InterPro" id="IPR040528">
    <property type="entry name" value="Lectin-like"/>
</dbReference>
<evidence type="ECO:0000256" key="4">
    <source>
        <dbReference type="ARBA" id="ARBA00022837"/>
    </source>
</evidence>
<dbReference type="Gene3D" id="3.90.70.10">
    <property type="entry name" value="Cysteine proteinases"/>
    <property type="match status" value="1"/>
</dbReference>
<dbReference type="Pfam" id="PF00112">
    <property type="entry name" value="Peptidase_C1"/>
    <property type="match status" value="1"/>
</dbReference>
<feature type="region of interest" description="Disordered" evidence="5">
    <location>
        <begin position="593"/>
        <end position="808"/>
    </location>
</feature>
<dbReference type="RefSeq" id="WP_014258631.1">
    <property type="nucleotide sequence ID" value="NC_016629.1"/>
</dbReference>
<evidence type="ECO:0000313" key="9">
    <source>
        <dbReference type="Proteomes" id="UP000007844"/>
    </source>
</evidence>
<dbReference type="Pfam" id="PF18560">
    <property type="entry name" value="Lectin_like"/>
    <property type="match status" value="1"/>
</dbReference>
<protein>
    <submittedName>
        <fullName evidence="8">Peptidase C1A papain</fullName>
    </submittedName>
</protein>
<dbReference type="GO" id="GO:0006508">
    <property type="term" value="P:proteolysis"/>
    <property type="evidence" value="ECO:0007669"/>
    <property type="project" value="InterPro"/>
</dbReference>
<feature type="compositionally biased region" description="Polar residues" evidence="5">
    <location>
        <begin position="557"/>
        <end position="566"/>
    </location>
</feature>
<feature type="compositionally biased region" description="Polar residues" evidence="5">
    <location>
        <begin position="640"/>
        <end position="667"/>
    </location>
</feature>
<dbReference type="PROSITE" id="PS00139">
    <property type="entry name" value="THIOL_PROTEASE_CYS"/>
    <property type="match status" value="1"/>
</dbReference>
<dbReference type="EMBL" id="CP003221">
    <property type="protein sequence ID" value="EGJ48783.1"/>
    <property type="molecule type" value="Genomic_DNA"/>
</dbReference>
<dbReference type="eggNOG" id="COG3266">
    <property type="taxonomic scope" value="Bacteria"/>
</dbReference>
<dbReference type="HOGENOM" id="CLU_260899_0_0_7"/>
<dbReference type="KEGG" id="daf:Desaf_0428"/>
<feature type="region of interest" description="Disordered" evidence="5">
    <location>
        <begin position="1257"/>
        <end position="1308"/>
    </location>
</feature>
<dbReference type="InterPro" id="IPR000169">
    <property type="entry name" value="Pept_cys_AS"/>
</dbReference>
<feature type="region of interest" description="Disordered" evidence="5">
    <location>
        <begin position="517"/>
        <end position="580"/>
    </location>
</feature>
<evidence type="ECO:0000256" key="5">
    <source>
        <dbReference type="SAM" id="MobiDB-lite"/>
    </source>
</evidence>
<keyword evidence="4" id="KW-0106">Calcium</keyword>
<evidence type="ECO:0000313" key="8">
    <source>
        <dbReference type="EMBL" id="EGJ48783.1"/>
    </source>
</evidence>
<dbReference type="CDD" id="cd02619">
    <property type="entry name" value="Peptidase_C1"/>
    <property type="match status" value="1"/>
</dbReference>
<dbReference type="Proteomes" id="UP000007844">
    <property type="component" value="Chromosome"/>
</dbReference>
<feature type="compositionally biased region" description="Low complexity" evidence="5">
    <location>
        <begin position="786"/>
        <end position="799"/>
    </location>
</feature>
<dbReference type="InterPro" id="IPR053180">
    <property type="entry name" value="Ca-binding_acidic-repeat"/>
</dbReference>
<feature type="compositionally biased region" description="Polar residues" evidence="5">
    <location>
        <begin position="605"/>
        <end position="618"/>
    </location>
</feature>
<keyword evidence="9" id="KW-1185">Reference proteome</keyword>
<feature type="compositionally biased region" description="Low complexity" evidence="5">
    <location>
        <begin position="686"/>
        <end position="701"/>
    </location>
</feature>
<feature type="signal peptide" evidence="6">
    <location>
        <begin position="1"/>
        <end position="21"/>
    </location>
</feature>
<dbReference type="Pfam" id="PF18884">
    <property type="entry name" value="TSP3_bac"/>
    <property type="match status" value="9"/>
</dbReference>
<keyword evidence="3 6" id="KW-0732">Signal</keyword>
<feature type="compositionally biased region" description="Low complexity" evidence="5">
    <location>
        <begin position="738"/>
        <end position="750"/>
    </location>
</feature>
<dbReference type="InterPro" id="IPR038765">
    <property type="entry name" value="Papain-like_cys_pep_sf"/>
</dbReference>
<feature type="chain" id="PRO_5003308708" evidence="6">
    <location>
        <begin position="22"/>
        <end position="1308"/>
    </location>
</feature>
<dbReference type="InterPro" id="IPR013783">
    <property type="entry name" value="Ig-like_fold"/>
</dbReference>
<dbReference type="SUPFAM" id="SSF54001">
    <property type="entry name" value="Cysteine proteinases"/>
    <property type="match status" value="1"/>
</dbReference>
<evidence type="ECO:0000256" key="3">
    <source>
        <dbReference type="ARBA" id="ARBA00022729"/>
    </source>
</evidence>
<evidence type="ECO:0000259" key="7">
    <source>
        <dbReference type="SMART" id="SM00645"/>
    </source>
</evidence>
<reference evidence="8 9" key="1">
    <citation type="journal article" date="2011" name="J. Bacteriol.">
        <title>Genome sequence of the mercury-methylating and pleomorphic Desulfovibrio africanus Strain Walvis Bay.</title>
        <authorList>
            <person name="Brown S.D."/>
            <person name="Wall J.D."/>
            <person name="Kucken A.M."/>
            <person name="Gilmour C.C."/>
            <person name="Podar M."/>
            <person name="Brandt C.C."/>
            <person name="Teshima H."/>
            <person name="Detter J.C."/>
            <person name="Han C.S."/>
            <person name="Land M.L."/>
            <person name="Lucas S."/>
            <person name="Han J."/>
            <person name="Pennacchio L."/>
            <person name="Nolan M."/>
            <person name="Pitluck S."/>
            <person name="Woyke T."/>
            <person name="Goodwin L."/>
            <person name="Palumbo A.V."/>
            <person name="Elias D.A."/>
        </authorList>
    </citation>
    <scope>NUCLEOTIDE SEQUENCE [LARGE SCALE GENOMIC DNA]</scope>
    <source>
        <strain evidence="8 9">Walvis Bay</strain>
    </source>
</reference>
<gene>
    <name evidence="8" type="ORF">Desaf_0428</name>
</gene>
<dbReference type="GO" id="GO:0008234">
    <property type="term" value="F:cysteine-type peptidase activity"/>
    <property type="evidence" value="ECO:0007669"/>
    <property type="project" value="InterPro"/>
</dbReference>
<dbReference type="eggNOG" id="COG3391">
    <property type="taxonomic scope" value="Bacteria"/>
</dbReference>
<dbReference type="PANTHER" id="PTHR37467">
    <property type="entry name" value="EXPORTED CALCIUM-BINDING GLYCOPROTEIN-RELATED"/>
    <property type="match status" value="1"/>
</dbReference>
<evidence type="ECO:0000256" key="2">
    <source>
        <dbReference type="ARBA" id="ARBA00022525"/>
    </source>
</evidence>
<dbReference type="SMART" id="SM00645">
    <property type="entry name" value="Pept_C1"/>
    <property type="match status" value="1"/>
</dbReference>
<dbReference type="Gene3D" id="2.60.40.10">
    <property type="entry name" value="Immunoglobulins"/>
    <property type="match status" value="3"/>
</dbReference>
<sequence>MRIILLLTLYLLAMLVRVAFAADGVAPPRPEFAAFMNSRSRPMLQSGTGPANGYIPPPVAIPRAERGPARLQSVELPARFDLRDSGKLTPVRNQSTCGACWTFGTYGMLESNLMAQDGEPASLDFSENHLKNRHGFDWSACEGGNYDMSSAYLLRGEGPVAEADDPYSTTMFTSPDRPRRKTVTNIMFLPSKASASDFSGYAEIKQALMTYGAVATDLHMNFDLNYLTADEKSYYYNGPASYGNHAVTIVGWEDGYSRYNFPQTPPGDGAWIIKNSYGTVFGENGYFHVSYYDARIMWDRNVVTTATRSADSFEQIYSFDEFGWTGGYPAGTYDRYANIFTNQSGADQTISAVGFWATAPNAGYTVQVWLGPGSANPASGSKVAETSGTVTYAGYYTVNLPTPVTVGAGAKFSAVVRLTGANVTVPLEMKVTNYASGVSASGQPSFVSMDGTSWANVSASGYNVGVKAYAIADTTDTDGDGLPDAWEITHFTDITSQGAGGDLDADGLSNLQEYQQGTNPTAADTDGDSLPDGWEVQHGLAPTLNDAAGDADGDGLSNAQEYSAGTNPADADSDDDGLPDGWETGYGFNPLVNNASADPDGDGLSNLQECQRGTNPTAADTDGDSLPDGWEVTWGFNPLVANSSAEDNDSDGLTTPQEYAAGTNPNLPDTDGDGLADGWEVTAGTDPLLADANADPDGDGLSNAQERSAGTSPTSADTDGDGLPDPWEVINHTSPTVPDSGSDPDLDGLSNAQEYAAGTSPSRADTDNDGMPDGWEITYSLNPLVNDAGSDADGDGNSNLEEYQNATDPRVPTASLNLADVAVDEGQPVTLTAGTTASLTSIAWTKTEGPAVTLTGADTLTPGFTLADAAQGGAYLRFKAVADFSDGTHLEKTCLVHVRDLDTPVADAGLDQSVAAGASVSLDGGRSFHPQQGTIHYRWRQTGGQAVTFAANASQTGFIAPTPVGAAPLMLEFSLDASKSPGFEAGSYTSDTCRIYVAMAEGETPPVADAGWDTLASGASTVLDGSGSNSAAGIAGYAWTQVHGPTVMVDNAGQALATVHLPGGGTIGYALVFELLVTDAQGLSAGDRVIINVPGSVNRQPPVADAGRDVRVNTATSCMLNGAGSRDSEGSSLRYRWRQVSGDPVTLNDPSSPTPLADISQVDGQAVFVLTVWDENGLMSEDSMSITTGVSGSATDSSGGGGGGGGGCSLNPGRGFGLEWLLLAGLALALRRRTGRKPLLAVLLLLTLAPGMACLESRPEPVEPRPEFRQTQEEQAGQIEPPVEDQQHPTGYRPGPVRIPPRQAEDGK</sequence>
<dbReference type="Pfam" id="PF22352">
    <property type="entry name" value="K319L-like_PKD"/>
    <property type="match status" value="2"/>
</dbReference>
<evidence type="ECO:0000256" key="1">
    <source>
        <dbReference type="ARBA" id="ARBA00004613"/>
    </source>
</evidence>
<proteinExistence type="predicted"/>
<feature type="domain" description="Peptidase C1A papain C-terminal" evidence="7">
    <location>
        <begin position="76"/>
        <end position="294"/>
    </location>
</feature>
<comment type="subcellular location">
    <subcellularLocation>
        <location evidence="1">Secreted</location>
    </subcellularLocation>
</comment>
<dbReference type="InterPro" id="IPR000668">
    <property type="entry name" value="Peptidase_C1A_C"/>
</dbReference>
<keyword evidence="2" id="KW-0964">Secreted</keyword>
<feature type="compositionally biased region" description="Basic and acidic residues" evidence="5">
    <location>
        <begin position="1257"/>
        <end position="1272"/>
    </location>
</feature>
<dbReference type="STRING" id="690850.Desaf_0428"/>
<dbReference type="InterPro" id="IPR059100">
    <property type="entry name" value="TSP3_bac"/>
</dbReference>
<feature type="compositionally biased region" description="Polar residues" evidence="5">
    <location>
        <begin position="702"/>
        <end position="717"/>
    </location>
</feature>
<evidence type="ECO:0000256" key="6">
    <source>
        <dbReference type="SAM" id="SignalP"/>
    </source>
</evidence>
<organism evidence="8 9">
    <name type="scientific">Desulfocurvibacter africanus subsp. africanus str. Walvis Bay</name>
    <dbReference type="NCBI Taxonomy" id="690850"/>
    <lineage>
        <taxon>Bacteria</taxon>
        <taxon>Pseudomonadati</taxon>
        <taxon>Thermodesulfobacteriota</taxon>
        <taxon>Desulfovibrionia</taxon>
        <taxon>Desulfovibrionales</taxon>
        <taxon>Desulfovibrionaceae</taxon>
        <taxon>Desulfocurvibacter</taxon>
    </lineage>
</organism>
<accession>F3YVP7</accession>
<name>F3YVP7_DESAF</name>
<dbReference type="eggNOG" id="COG4870">
    <property type="taxonomic scope" value="Bacteria"/>
</dbReference>